<proteinExistence type="predicted"/>
<dbReference type="Proteomes" id="UP000193685">
    <property type="component" value="Unassembled WGS sequence"/>
</dbReference>
<sequence length="75" mass="8479">VDLLTWRSYINRAVTRDYGVHGAAMHVDIIQQADSWIVIRVLRSDKSKMWDALSGFTDEQAGVGLRVEKVSDFLA</sequence>
<gene>
    <name evidence="3" type="ORF">BCR37DRAFT_337502</name>
</gene>
<dbReference type="InterPro" id="IPR020347">
    <property type="entry name" value="Pop8"/>
</dbReference>
<dbReference type="GO" id="GO:0005655">
    <property type="term" value="C:nucleolar ribonuclease P complex"/>
    <property type="evidence" value="ECO:0007669"/>
    <property type="project" value="InterPro"/>
</dbReference>
<dbReference type="GO" id="GO:0004526">
    <property type="term" value="F:ribonuclease P activity"/>
    <property type="evidence" value="ECO:0007669"/>
    <property type="project" value="TreeGrafter"/>
</dbReference>
<dbReference type="InterPro" id="IPR038085">
    <property type="entry name" value="Rnp2-like_sf"/>
</dbReference>
<dbReference type="SUPFAM" id="SSF160350">
    <property type="entry name" value="Rnp2-like"/>
    <property type="match status" value="1"/>
</dbReference>
<accession>A0A1Y2FVJ3</accession>
<keyword evidence="4" id="KW-1185">Reference proteome</keyword>
<feature type="non-terminal residue" evidence="3">
    <location>
        <position position="75"/>
    </location>
</feature>
<dbReference type="GeneID" id="63783863"/>
<reference evidence="3 4" key="1">
    <citation type="submission" date="2016-07" db="EMBL/GenBank/DDBJ databases">
        <title>Pervasive Adenine N6-methylation of Active Genes in Fungi.</title>
        <authorList>
            <consortium name="DOE Joint Genome Institute"/>
            <person name="Mondo S.J."/>
            <person name="Dannebaum R.O."/>
            <person name="Kuo R.C."/>
            <person name="Labutti K."/>
            <person name="Haridas S."/>
            <person name="Kuo A."/>
            <person name="Salamov A."/>
            <person name="Ahrendt S.R."/>
            <person name="Lipzen A."/>
            <person name="Sullivan W."/>
            <person name="Andreopoulos W.B."/>
            <person name="Clum A."/>
            <person name="Lindquist E."/>
            <person name="Daum C."/>
            <person name="Ramamoorthy G.K."/>
            <person name="Gryganskyi A."/>
            <person name="Culley D."/>
            <person name="Magnuson J.K."/>
            <person name="James T.Y."/>
            <person name="O'Malley M.A."/>
            <person name="Stajich J.E."/>
            <person name="Spatafora J.W."/>
            <person name="Visel A."/>
            <person name="Grigoriev I.V."/>
        </authorList>
    </citation>
    <scope>NUCLEOTIDE SEQUENCE [LARGE SCALE GENOMIC DNA]</scope>
    <source>
        <strain evidence="3 4">12-1054</strain>
    </source>
</reference>
<dbReference type="GO" id="GO:0000171">
    <property type="term" value="F:ribonuclease MRP activity"/>
    <property type="evidence" value="ECO:0007669"/>
    <property type="project" value="TreeGrafter"/>
</dbReference>
<evidence type="ECO:0000313" key="3">
    <source>
        <dbReference type="EMBL" id="ORY87587.1"/>
    </source>
</evidence>
<evidence type="ECO:0000259" key="2">
    <source>
        <dbReference type="Pfam" id="PF20976"/>
    </source>
</evidence>
<protein>
    <recommendedName>
        <fullName evidence="2">Ribonucleases P/MRP subunit Pop8-like domain-containing protein</fullName>
    </recommendedName>
</protein>
<dbReference type="InterPro" id="IPR049128">
    <property type="entry name" value="Pop8-like_dom"/>
</dbReference>
<dbReference type="GO" id="GO:0008033">
    <property type="term" value="P:tRNA processing"/>
    <property type="evidence" value="ECO:0007669"/>
    <property type="project" value="UniProtKB-KW"/>
</dbReference>
<dbReference type="GO" id="GO:0000172">
    <property type="term" value="C:ribonuclease MRP complex"/>
    <property type="evidence" value="ECO:0007669"/>
    <property type="project" value="InterPro"/>
</dbReference>
<evidence type="ECO:0000256" key="1">
    <source>
        <dbReference type="ARBA" id="ARBA00022694"/>
    </source>
</evidence>
<feature type="non-terminal residue" evidence="3">
    <location>
        <position position="1"/>
    </location>
</feature>
<organism evidence="3 4">
    <name type="scientific">Protomyces lactucae-debilis</name>
    <dbReference type="NCBI Taxonomy" id="2754530"/>
    <lineage>
        <taxon>Eukaryota</taxon>
        <taxon>Fungi</taxon>
        <taxon>Dikarya</taxon>
        <taxon>Ascomycota</taxon>
        <taxon>Taphrinomycotina</taxon>
        <taxon>Taphrinomycetes</taxon>
        <taxon>Taphrinales</taxon>
        <taxon>Protomycetaceae</taxon>
        <taxon>Protomyces</taxon>
    </lineage>
</organism>
<dbReference type="GO" id="GO:0034965">
    <property type="term" value="P:intronic box C/D snoRNA processing"/>
    <property type="evidence" value="ECO:0007669"/>
    <property type="project" value="TreeGrafter"/>
</dbReference>
<dbReference type="EMBL" id="MCFI01000001">
    <property type="protein sequence ID" value="ORY87587.1"/>
    <property type="molecule type" value="Genomic_DNA"/>
</dbReference>
<evidence type="ECO:0000313" key="4">
    <source>
        <dbReference type="Proteomes" id="UP000193685"/>
    </source>
</evidence>
<dbReference type="Pfam" id="PF20976">
    <property type="entry name" value="Pop8"/>
    <property type="match status" value="1"/>
</dbReference>
<dbReference type="PANTHER" id="PTHR28173:SF1">
    <property type="entry name" value="RIBONUCLEASES P_MRP PROTEIN SUBUNIT POP8"/>
    <property type="match status" value="1"/>
</dbReference>
<dbReference type="GO" id="GO:0000294">
    <property type="term" value="P:nuclear-transcribed mRNA catabolic process, RNase MRP-dependent"/>
    <property type="evidence" value="ECO:0007669"/>
    <property type="project" value="TreeGrafter"/>
</dbReference>
<name>A0A1Y2FVJ3_PROLT</name>
<feature type="domain" description="Ribonucleases P/MRP subunit Pop8-like" evidence="2">
    <location>
        <begin position="1"/>
        <end position="56"/>
    </location>
</feature>
<keyword evidence="1" id="KW-0819">tRNA processing</keyword>
<comment type="caution">
    <text evidence="3">The sequence shown here is derived from an EMBL/GenBank/DDBJ whole genome shotgun (WGS) entry which is preliminary data.</text>
</comment>
<dbReference type="RefSeq" id="XP_040728082.1">
    <property type="nucleotide sequence ID" value="XM_040867264.1"/>
</dbReference>
<dbReference type="PANTHER" id="PTHR28173">
    <property type="entry name" value="RIBONUCLEASES P/MRP PROTEIN SUBUNIT POP8"/>
    <property type="match status" value="1"/>
</dbReference>
<dbReference type="AlphaFoldDB" id="A0A1Y2FVJ3"/>